<evidence type="ECO:0000313" key="4">
    <source>
        <dbReference type="Proteomes" id="UP000681720"/>
    </source>
</evidence>
<dbReference type="EMBL" id="CAJOBJ010162805">
    <property type="protein sequence ID" value="CAF4852761.1"/>
    <property type="molecule type" value="Genomic_DNA"/>
</dbReference>
<comment type="caution">
    <text evidence="3">The sequence shown here is derived from an EMBL/GenBank/DDBJ whole genome shotgun (WGS) entry which is preliminary data.</text>
</comment>
<protein>
    <submittedName>
        <fullName evidence="3">Uncharacterized protein</fullName>
    </submittedName>
</protein>
<evidence type="ECO:0000313" key="1">
    <source>
        <dbReference type="EMBL" id="CAF4565113.1"/>
    </source>
</evidence>
<reference evidence="3" key="1">
    <citation type="submission" date="2021-02" db="EMBL/GenBank/DDBJ databases">
        <authorList>
            <person name="Nowell W R."/>
        </authorList>
    </citation>
    <scope>NUCLEOTIDE SEQUENCE</scope>
</reference>
<evidence type="ECO:0000313" key="3">
    <source>
        <dbReference type="EMBL" id="CAF4852761.1"/>
    </source>
</evidence>
<gene>
    <name evidence="1" type="ORF">BYL167_LOCUS38672</name>
    <name evidence="2" type="ORF">BYL167_LOCUS48249</name>
    <name evidence="3" type="ORF">GIL414_LOCUS49476</name>
</gene>
<sequence>AVASMSNAVEPPPTSLYNTRSTSVKRLMREAVEMKDPTELYYCQPIEVRLLFND</sequence>
<evidence type="ECO:0000313" key="2">
    <source>
        <dbReference type="EMBL" id="CAF4803491.1"/>
    </source>
</evidence>
<accession>A0A8S3BRL1</accession>
<dbReference type="EMBL" id="CAJOBH010140619">
    <property type="protein sequence ID" value="CAF4803491.1"/>
    <property type="molecule type" value="Genomic_DNA"/>
</dbReference>
<dbReference type="AlphaFoldDB" id="A0A8S3BRL1"/>
<name>A0A8S3BRL1_9BILA</name>
<feature type="non-terminal residue" evidence="3">
    <location>
        <position position="1"/>
    </location>
</feature>
<dbReference type="Proteomes" id="UP000681967">
    <property type="component" value="Unassembled WGS sequence"/>
</dbReference>
<proteinExistence type="predicted"/>
<dbReference type="EMBL" id="CAJOBH010090999">
    <property type="protein sequence ID" value="CAF4565113.1"/>
    <property type="molecule type" value="Genomic_DNA"/>
</dbReference>
<organism evidence="3 4">
    <name type="scientific">Rotaria magnacalcarata</name>
    <dbReference type="NCBI Taxonomy" id="392030"/>
    <lineage>
        <taxon>Eukaryota</taxon>
        <taxon>Metazoa</taxon>
        <taxon>Spiralia</taxon>
        <taxon>Gnathifera</taxon>
        <taxon>Rotifera</taxon>
        <taxon>Eurotatoria</taxon>
        <taxon>Bdelloidea</taxon>
        <taxon>Philodinida</taxon>
        <taxon>Philodinidae</taxon>
        <taxon>Rotaria</taxon>
    </lineage>
</organism>
<dbReference type="Proteomes" id="UP000681720">
    <property type="component" value="Unassembled WGS sequence"/>
</dbReference>